<gene>
    <name evidence="5" type="ORF">RGQ29_026688</name>
</gene>
<dbReference type="Pfam" id="PF05970">
    <property type="entry name" value="PIF1"/>
    <property type="match status" value="1"/>
</dbReference>
<feature type="domain" description="Helitron helicase-like" evidence="3">
    <location>
        <begin position="310"/>
        <end position="483"/>
    </location>
</feature>
<keyword evidence="1" id="KW-0233">DNA recombination</keyword>
<dbReference type="Pfam" id="PF21530">
    <property type="entry name" value="Pif1_2B_dom"/>
    <property type="match status" value="1"/>
</dbReference>
<keyword evidence="1" id="KW-0067">ATP-binding</keyword>
<dbReference type="EC" id="5.6.2.3" evidence="1"/>
<evidence type="ECO:0000259" key="2">
    <source>
        <dbReference type="Pfam" id="PF05970"/>
    </source>
</evidence>
<sequence>MVVNHENFSLHSPGNVIEPWNFGPPSYVCNHCGAVLWYEERSVKSKRPRIPKFSLCCMEGKVKLPLLKKPPPLLNELLDPLGGQRSKTFRTQIRSYNAMFAMTSMGGKVDNRVNDGRGPYIFRLNGQTHHRIGTLLPNNGEDPQFAQLYFYDTENEVQHRMNAFSSSPVNKDLDSSIVDALVQMFDESNSLVKVFRMSRDRFIERDIHRLRLRLIGSRTTDGREYNLPTCSEIAAIIVGDIGVDNAYRDIIVELKEGGLHRINELHPSYMALQYPLLFPYGEDGFRLGILCSNIDEISSDTNDFVTMREYYAFRLQERDDEGHTLILGGRLFQQFDVDAYTCIEAIRLMWVKNNQEKLRIELYNGLKDAVMRGDTTPASTGKRLILPSSFTGSPRYMIENYQDAMAICRWAGYPDLFITFTCNAKWPEIELFLSRKPGQKIEDRPDVVARVFKIKLDQLLNDLKHVVYTVEYQKRGLPHAHILFFLHNNDKHPTAAEIDNIISAEISDVNKEPLAYDAVKQYMVHGPCGSINPRASCMIENKCVKHFPKKFCSQTTVDNDGFPVYRRRNNGIYVERNGVKFDNRYIVPHNVDLLVKFQAHINVEWCNRCRSIKYLFKYITKGPDRATLILEENLHVDTSTGMQNMTNTDEVKGYLNCRYVSAIEACWRIFEFEIHYRQPAVQRLSFHIENQQPVVFKDTEYLDNVMGRPDIKKSKFTEWMKANELYEEARELTYSEFPTKWVWHKKDKEWRLRKSGRCIGRIYYAHPVSGERFYLRMLLNVVKGARSFKEIRTINNVVYSDFRSACYVLGLLDDDKEWHEALNHASHWASGKQLRELFVTMLIFCEVSDPYKLWISNWRLLSEDILHRQRAVLRYDNLHLDDFQLQNYALSDIEQILIKSGRSLQEFGTMPYPNTLLLRQCNNRILQEELDYDRDTLAVEHIELFNGLNSDQRNIYDAVIDSVFSNKGDFLFVYGHGGTGKTYLWKTIICRLRSEGKIVIAVASSGIAALLLPGGRTAHSRFQIPITVTDNSTCGIKQGSQIAELMTKASLIIWDEAPMTHRNCFEAVDRSLRDILRFTTSNSANKPFGGKTVVLGGDFRQILPVVAKGRREQIVESSINKSSLWKNCRVFILTKNMRLTQNPGDIATREFAEWILKIGDGELNNSESEALIEIPHDLLIQPGSHPFDDIVKATYPDFHTKFSDSKYLEERAILAPTNEVVEDINDYVIDLIDVDEETYLSADSICKASTNILDQDVMYPTELLNSLKFPGIPNHKLRLKVGMPIMLLRNLNQSAGLCNGTRLLVTQLSKWILEAQIISGSHVGDKVFIPRIVLSPSESKWPFVLKRRQFPVSVCFAMTINKSQGQSLKCVGLYLDKPVFSHGQLYVAVSKVTSRNGLKVLIAENDNDDHFHTKNIVYKEIFNDLPTDSYHNEVQNFEADISEYEMQ</sequence>
<dbReference type="PANTHER" id="PTHR10492:SF90">
    <property type="entry name" value="ATP-DEPENDENT DNA HELICASE"/>
    <property type="match status" value="1"/>
</dbReference>
<keyword evidence="1" id="KW-0234">DNA repair</keyword>
<dbReference type="Gene3D" id="3.40.50.300">
    <property type="entry name" value="P-loop containing nucleotide triphosphate hydrolases"/>
    <property type="match status" value="1"/>
</dbReference>
<dbReference type="Proteomes" id="UP001324115">
    <property type="component" value="Unassembled WGS sequence"/>
</dbReference>
<dbReference type="InterPro" id="IPR025476">
    <property type="entry name" value="Helitron_helicase-like"/>
</dbReference>
<comment type="catalytic activity">
    <reaction evidence="1">
        <text>ATP + H2O = ADP + phosphate + H(+)</text>
        <dbReference type="Rhea" id="RHEA:13065"/>
        <dbReference type="ChEBI" id="CHEBI:15377"/>
        <dbReference type="ChEBI" id="CHEBI:15378"/>
        <dbReference type="ChEBI" id="CHEBI:30616"/>
        <dbReference type="ChEBI" id="CHEBI:43474"/>
        <dbReference type="ChEBI" id="CHEBI:456216"/>
        <dbReference type="EC" id="5.6.2.3"/>
    </reaction>
</comment>
<protein>
    <recommendedName>
        <fullName evidence="1">ATP-dependent DNA helicase</fullName>
        <ecNumber evidence="1">5.6.2.3</ecNumber>
    </recommendedName>
</protein>
<keyword evidence="6" id="KW-1185">Reference proteome</keyword>
<evidence type="ECO:0000256" key="1">
    <source>
        <dbReference type="RuleBase" id="RU363044"/>
    </source>
</evidence>
<dbReference type="GO" id="GO:0000723">
    <property type="term" value="P:telomere maintenance"/>
    <property type="evidence" value="ECO:0007669"/>
    <property type="project" value="InterPro"/>
</dbReference>
<dbReference type="GO" id="GO:0005524">
    <property type="term" value="F:ATP binding"/>
    <property type="evidence" value="ECO:0007669"/>
    <property type="project" value="UniProtKB-KW"/>
</dbReference>
<evidence type="ECO:0000259" key="4">
    <source>
        <dbReference type="Pfam" id="PF21530"/>
    </source>
</evidence>
<organism evidence="5 6">
    <name type="scientific">Quercus rubra</name>
    <name type="common">Northern red oak</name>
    <name type="synonym">Quercus borealis</name>
    <dbReference type="NCBI Taxonomy" id="3512"/>
    <lineage>
        <taxon>Eukaryota</taxon>
        <taxon>Viridiplantae</taxon>
        <taxon>Streptophyta</taxon>
        <taxon>Embryophyta</taxon>
        <taxon>Tracheophyta</taxon>
        <taxon>Spermatophyta</taxon>
        <taxon>Magnoliopsida</taxon>
        <taxon>eudicotyledons</taxon>
        <taxon>Gunneridae</taxon>
        <taxon>Pentapetalae</taxon>
        <taxon>rosids</taxon>
        <taxon>fabids</taxon>
        <taxon>Fagales</taxon>
        <taxon>Fagaceae</taxon>
        <taxon>Quercus</taxon>
    </lineage>
</organism>
<dbReference type="PANTHER" id="PTHR10492">
    <property type="match status" value="1"/>
</dbReference>
<keyword evidence="1" id="KW-0547">Nucleotide-binding</keyword>
<evidence type="ECO:0000313" key="5">
    <source>
        <dbReference type="EMBL" id="KAK4575835.1"/>
    </source>
</evidence>
<reference evidence="5 6" key="1">
    <citation type="journal article" date="2023" name="G3 (Bethesda)">
        <title>A haplotype-resolved chromosome-scale genome for Quercus rubra L. provides insights into the genetics of adaptive traits for red oak species.</title>
        <authorList>
            <person name="Kapoor B."/>
            <person name="Jenkins J."/>
            <person name="Schmutz J."/>
            <person name="Zhebentyayeva T."/>
            <person name="Kuelheim C."/>
            <person name="Coggeshall M."/>
            <person name="Heim C."/>
            <person name="Lasky J.R."/>
            <person name="Leites L."/>
            <person name="Islam-Faridi N."/>
            <person name="Romero-Severson J."/>
            <person name="DeLeo V.L."/>
            <person name="Lucas S.M."/>
            <person name="Lazic D."/>
            <person name="Gailing O."/>
            <person name="Carlson J."/>
            <person name="Staton M."/>
        </authorList>
    </citation>
    <scope>NUCLEOTIDE SEQUENCE [LARGE SCALE GENOMIC DNA]</scope>
    <source>
        <strain evidence="5">Pseudo-F2</strain>
    </source>
</reference>
<dbReference type="GO" id="GO:0006281">
    <property type="term" value="P:DNA repair"/>
    <property type="evidence" value="ECO:0007669"/>
    <property type="project" value="UniProtKB-KW"/>
</dbReference>
<dbReference type="EMBL" id="JAXUIC010000008">
    <property type="protein sequence ID" value="KAK4575835.1"/>
    <property type="molecule type" value="Genomic_DNA"/>
</dbReference>
<dbReference type="GO" id="GO:0016787">
    <property type="term" value="F:hydrolase activity"/>
    <property type="evidence" value="ECO:0007669"/>
    <property type="project" value="UniProtKB-KW"/>
</dbReference>
<comment type="caution">
    <text evidence="5">The sequence shown here is derived from an EMBL/GenBank/DDBJ whole genome shotgun (WGS) entry which is preliminary data.</text>
</comment>
<dbReference type="Pfam" id="PF14214">
    <property type="entry name" value="Helitron_like_N"/>
    <property type="match status" value="1"/>
</dbReference>
<dbReference type="InterPro" id="IPR010285">
    <property type="entry name" value="DNA_helicase_pif1-like_DEAD"/>
</dbReference>
<keyword evidence="1" id="KW-0378">Hydrolase</keyword>
<name>A0AAN7ENW3_QUERU</name>
<feature type="domain" description="DNA helicase Pif1-like 2B" evidence="4">
    <location>
        <begin position="1262"/>
        <end position="1308"/>
    </location>
</feature>
<comment type="cofactor">
    <cofactor evidence="1">
        <name>Mg(2+)</name>
        <dbReference type="ChEBI" id="CHEBI:18420"/>
    </cofactor>
</comment>
<evidence type="ECO:0000259" key="3">
    <source>
        <dbReference type="Pfam" id="PF14214"/>
    </source>
</evidence>
<accession>A0AAN7ENW3</accession>
<keyword evidence="1" id="KW-0347">Helicase</keyword>
<feature type="domain" description="DNA helicase Pif1-like DEAD-box helicase" evidence="2">
    <location>
        <begin position="948"/>
        <end position="1167"/>
    </location>
</feature>
<dbReference type="SUPFAM" id="SSF52540">
    <property type="entry name" value="P-loop containing nucleoside triphosphate hydrolases"/>
    <property type="match status" value="2"/>
</dbReference>
<dbReference type="GO" id="GO:0006310">
    <property type="term" value="P:DNA recombination"/>
    <property type="evidence" value="ECO:0007669"/>
    <property type="project" value="UniProtKB-KW"/>
</dbReference>
<dbReference type="InterPro" id="IPR027417">
    <property type="entry name" value="P-loop_NTPase"/>
</dbReference>
<keyword evidence="1" id="KW-0227">DNA damage</keyword>
<proteinExistence type="inferred from homology"/>
<comment type="similarity">
    <text evidence="1">Belongs to the helicase family.</text>
</comment>
<dbReference type="InterPro" id="IPR049163">
    <property type="entry name" value="Pif1-like_2B_dom"/>
</dbReference>
<dbReference type="CDD" id="cd18809">
    <property type="entry name" value="SF1_C_RecD"/>
    <property type="match status" value="1"/>
</dbReference>
<evidence type="ECO:0000313" key="6">
    <source>
        <dbReference type="Proteomes" id="UP001324115"/>
    </source>
</evidence>
<dbReference type="GO" id="GO:0043139">
    <property type="term" value="F:5'-3' DNA helicase activity"/>
    <property type="evidence" value="ECO:0007669"/>
    <property type="project" value="UniProtKB-EC"/>
</dbReference>